<feature type="domain" description="GmrSD restriction endonucleases N-terminal" evidence="1">
    <location>
        <begin position="27"/>
        <end position="123"/>
    </location>
</feature>
<protein>
    <recommendedName>
        <fullName evidence="1">GmrSD restriction endonucleases N-terminal domain-containing protein</fullName>
    </recommendedName>
</protein>
<dbReference type="InterPro" id="IPR004919">
    <property type="entry name" value="GmrSD_N"/>
</dbReference>
<evidence type="ECO:0000313" key="3">
    <source>
        <dbReference type="Proteomes" id="UP000566995"/>
    </source>
</evidence>
<evidence type="ECO:0000313" key="2">
    <source>
        <dbReference type="EMBL" id="MBB4861602.1"/>
    </source>
</evidence>
<dbReference type="EMBL" id="JACHLI010000001">
    <property type="protein sequence ID" value="MBB4861602.1"/>
    <property type="molecule type" value="Genomic_DNA"/>
</dbReference>
<evidence type="ECO:0000259" key="1">
    <source>
        <dbReference type="Pfam" id="PF03235"/>
    </source>
</evidence>
<accession>A0A7W7KEY0</accession>
<name>A0A7W7KEY0_PSENT</name>
<dbReference type="Proteomes" id="UP000566995">
    <property type="component" value="Unassembled WGS sequence"/>
</dbReference>
<proteinExistence type="predicted"/>
<dbReference type="AlphaFoldDB" id="A0A7W7KEY0"/>
<organism evidence="2 3">
    <name type="scientific">Pseudomonas nitroreducens</name>
    <dbReference type="NCBI Taxonomy" id="46680"/>
    <lineage>
        <taxon>Bacteria</taxon>
        <taxon>Pseudomonadati</taxon>
        <taxon>Pseudomonadota</taxon>
        <taxon>Gammaproteobacteria</taxon>
        <taxon>Pseudomonadales</taxon>
        <taxon>Pseudomonadaceae</taxon>
        <taxon>Pseudomonas</taxon>
    </lineage>
</organism>
<dbReference type="RefSeq" id="WP_184585858.1">
    <property type="nucleotide sequence ID" value="NZ_JACHLI010000001.1"/>
</dbReference>
<sequence>MHCYHQPFPCQLIPGQLDQLLENGVLRAATYTRPYSWTRQNVELFMDSIMRHFPLGAISVWAPGEEYFEEEQVRPYLGPESFELGSTPKALVIDGYARLATLLWVMHRKVGTKAPTPEESAVWTDGYTLVLDFESRAFKFVPDKELFTGLRIPSWLLKPIPGEGGREMHEIMERRRKVEWAKFDGDVYREFQQFVFHAQVALNRAMLSAIVVEWQEEDRVEEYVKRANFVAG</sequence>
<comment type="caution">
    <text evidence="2">The sequence shown here is derived from an EMBL/GenBank/DDBJ whole genome shotgun (WGS) entry which is preliminary data.</text>
</comment>
<gene>
    <name evidence="2" type="ORF">HNP46_000413</name>
</gene>
<dbReference type="Pfam" id="PF03235">
    <property type="entry name" value="GmrSD_N"/>
    <property type="match status" value="1"/>
</dbReference>
<reference evidence="2 3" key="1">
    <citation type="submission" date="2020-08" db="EMBL/GenBank/DDBJ databases">
        <title>Functional genomics of gut bacteria from endangered species of beetles.</title>
        <authorList>
            <person name="Carlos-Shanley C."/>
        </authorList>
    </citation>
    <scope>NUCLEOTIDE SEQUENCE [LARGE SCALE GENOMIC DNA]</scope>
    <source>
        <strain evidence="2 3">S00179</strain>
    </source>
</reference>